<evidence type="ECO:0000313" key="2">
    <source>
        <dbReference type="EMBL" id="GBP59119.1"/>
    </source>
</evidence>
<dbReference type="EMBL" id="BGZK01000753">
    <property type="protein sequence ID" value="GBP59119.1"/>
    <property type="molecule type" value="Genomic_DNA"/>
</dbReference>
<comment type="caution">
    <text evidence="2">The sequence shown here is derived from an EMBL/GenBank/DDBJ whole genome shotgun (WGS) entry which is preliminary data.</text>
</comment>
<organism evidence="2 3">
    <name type="scientific">Eumeta variegata</name>
    <name type="common">Bagworm moth</name>
    <name type="synonym">Eumeta japonica</name>
    <dbReference type="NCBI Taxonomy" id="151549"/>
    <lineage>
        <taxon>Eukaryota</taxon>
        <taxon>Metazoa</taxon>
        <taxon>Ecdysozoa</taxon>
        <taxon>Arthropoda</taxon>
        <taxon>Hexapoda</taxon>
        <taxon>Insecta</taxon>
        <taxon>Pterygota</taxon>
        <taxon>Neoptera</taxon>
        <taxon>Endopterygota</taxon>
        <taxon>Lepidoptera</taxon>
        <taxon>Glossata</taxon>
        <taxon>Ditrysia</taxon>
        <taxon>Tineoidea</taxon>
        <taxon>Psychidae</taxon>
        <taxon>Oiketicinae</taxon>
        <taxon>Eumeta</taxon>
    </lineage>
</organism>
<dbReference type="Proteomes" id="UP000299102">
    <property type="component" value="Unassembled WGS sequence"/>
</dbReference>
<keyword evidence="3" id="KW-1185">Reference proteome</keyword>
<feature type="region of interest" description="Disordered" evidence="1">
    <location>
        <begin position="67"/>
        <end position="99"/>
    </location>
</feature>
<name>A0A4C1X9T1_EUMVA</name>
<proteinExistence type="predicted"/>
<evidence type="ECO:0000256" key="1">
    <source>
        <dbReference type="SAM" id="MobiDB-lite"/>
    </source>
</evidence>
<reference evidence="2 3" key="1">
    <citation type="journal article" date="2019" name="Commun. Biol.">
        <title>The bagworm genome reveals a unique fibroin gene that provides high tensile strength.</title>
        <authorList>
            <person name="Kono N."/>
            <person name="Nakamura H."/>
            <person name="Ohtoshi R."/>
            <person name="Tomita M."/>
            <person name="Numata K."/>
            <person name="Arakawa K."/>
        </authorList>
    </citation>
    <scope>NUCLEOTIDE SEQUENCE [LARGE SCALE GENOMIC DNA]</scope>
</reference>
<evidence type="ECO:0000313" key="3">
    <source>
        <dbReference type="Proteomes" id="UP000299102"/>
    </source>
</evidence>
<sequence>MARLPQHTLFYSNHHHIFQTTSNSDITISMTILQGCRTHYEEIASPSQFHFHITSATPNFHCPKCADRDSMDSQGQTAQSKGVRHLAGEKAFSNGSPLS</sequence>
<dbReference type="AlphaFoldDB" id="A0A4C1X9T1"/>
<accession>A0A4C1X9T1</accession>
<protein>
    <submittedName>
        <fullName evidence="2">Uncharacterized protein</fullName>
    </submittedName>
</protein>
<gene>
    <name evidence="2" type="ORF">EVAR_44359_1</name>
</gene>